<sequence>MHITFTSNSACLEFSLATYLHEVPPLFPQRNLLLLTAVLAFGTCGGYTGRNVVSIFCGGSSNETLSATFTYPFRFETNPSLR</sequence>
<reference evidence="1" key="2">
    <citation type="submission" date="2025-09" db="UniProtKB">
        <authorList>
            <consortium name="Ensembl"/>
        </authorList>
    </citation>
    <scope>IDENTIFICATION</scope>
</reference>
<dbReference type="Ensembl" id="ENSSRHT00000057275.1">
    <property type="protein sequence ID" value="ENSSRHP00000055714.1"/>
    <property type="gene ID" value="ENSSRHG00000027995.1"/>
</dbReference>
<name>A0A673JUU9_9TELE</name>
<reference evidence="1" key="1">
    <citation type="submission" date="2025-08" db="UniProtKB">
        <authorList>
            <consortium name="Ensembl"/>
        </authorList>
    </citation>
    <scope>IDENTIFICATION</scope>
</reference>
<evidence type="ECO:0000313" key="1">
    <source>
        <dbReference type="Ensembl" id="ENSSRHP00000055714.1"/>
    </source>
</evidence>
<keyword evidence="2" id="KW-1185">Reference proteome</keyword>
<proteinExistence type="predicted"/>
<dbReference type="Proteomes" id="UP000472270">
    <property type="component" value="Unassembled WGS sequence"/>
</dbReference>
<organism evidence="1 2">
    <name type="scientific">Sinocyclocheilus rhinocerous</name>
    <dbReference type="NCBI Taxonomy" id="307959"/>
    <lineage>
        <taxon>Eukaryota</taxon>
        <taxon>Metazoa</taxon>
        <taxon>Chordata</taxon>
        <taxon>Craniata</taxon>
        <taxon>Vertebrata</taxon>
        <taxon>Euteleostomi</taxon>
        <taxon>Actinopterygii</taxon>
        <taxon>Neopterygii</taxon>
        <taxon>Teleostei</taxon>
        <taxon>Ostariophysi</taxon>
        <taxon>Cypriniformes</taxon>
        <taxon>Cyprinidae</taxon>
        <taxon>Cyprininae</taxon>
        <taxon>Sinocyclocheilus</taxon>
    </lineage>
</organism>
<evidence type="ECO:0000313" key="2">
    <source>
        <dbReference type="Proteomes" id="UP000472270"/>
    </source>
</evidence>
<dbReference type="AlphaFoldDB" id="A0A673JUU9"/>
<protein>
    <submittedName>
        <fullName evidence="1">Uncharacterized protein</fullName>
    </submittedName>
</protein>
<accession>A0A673JUU9</accession>